<gene>
    <name evidence="3" type="ORF">HHUSO_G13442</name>
</gene>
<sequence length="153" mass="17482">MAIANKELTTAEVAYTVIGEKCNFLPQIDKVQYINSIKDLPSKESSMAHMMLFSGNVQGVLQAGLVYQAIQVHINLYNWDRALELAVKHKTHVDTVLAHRQKYLEDFSKKETNRRFLQYSGEVEVDHSSSFNSEKQHIQKMLTCDGIISCFMI</sequence>
<evidence type="ECO:0000256" key="1">
    <source>
        <dbReference type="ARBA" id="ARBA00022574"/>
    </source>
</evidence>
<accession>A0ABR0ZGA2</accession>
<dbReference type="Pfam" id="PF23387">
    <property type="entry name" value="TPR_IFT80_172"/>
    <property type="match status" value="1"/>
</dbReference>
<dbReference type="PANTHER" id="PTHR24098:SF11">
    <property type="entry name" value="INTRAFLAGELLAR TRANSPORT PROTEIN 80 HOMOLOG"/>
    <property type="match status" value="1"/>
</dbReference>
<evidence type="ECO:0000313" key="3">
    <source>
        <dbReference type="EMBL" id="KAK6483842.1"/>
    </source>
</evidence>
<reference evidence="3 4" key="1">
    <citation type="submission" date="2021-05" db="EMBL/GenBank/DDBJ databases">
        <authorList>
            <person name="Zahm M."/>
            <person name="Klopp C."/>
            <person name="Cabau C."/>
            <person name="Kuhl H."/>
            <person name="Suciu R."/>
            <person name="Ciorpac M."/>
            <person name="Holostenco D."/>
            <person name="Gessner J."/>
            <person name="Wuertz S."/>
            <person name="Hohne C."/>
            <person name="Stock M."/>
            <person name="Gislard M."/>
            <person name="Lluch J."/>
            <person name="Milhes M."/>
            <person name="Lampietro C."/>
            <person name="Lopez Roques C."/>
            <person name="Donnadieu C."/>
            <person name="Du K."/>
            <person name="Schartl M."/>
            <person name="Guiguen Y."/>
        </authorList>
    </citation>
    <scope>NUCLEOTIDE SEQUENCE [LARGE SCALE GENOMIC DNA]</scope>
    <source>
        <strain evidence="3">Hh-F2</strain>
        <tissue evidence="3">Blood</tissue>
    </source>
</reference>
<name>A0ABR0ZGA2_HUSHU</name>
<comment type="caution">
    <text evidence="3">The sequence shown here is derived from an EMBL/GenBank/DDBJ whole genome shotgun (WGS) entry which is preliminary data.</text>
</comment>
<evidence type="ECO:0000313" key="4">
    <source>
        <dbReference type="Proteomes" id="UP001369086"/>
    </source>
</evidence>
<proteinExistence type="predicted"/>
<dbReference type="EMBL" id="JAHFZB010000011">
    <property type="protein sequence ID" value="KAK6483842.1"/>
    <property type="molecule type" value="Genomic_DNA"/>
</dbReference>
<organism evidence="3 4">
    <name type="scientific">Huso huso</name>
    <name type="common">Beluga</name>
    <name type="synonym">Acipenser huso</name>
    <dbReference type="NCBI Taxonomy" id="61971"/>
    <lineage>
        <taxon>Eukaryota</taxon>
        <taxon>Metazoa</taxon>
        <taxon>Chordata</taxon>
        <taxon>Craniata</taxon>
        <taxon>Vertebrata</taxon>
        <taxon>Euteleostomi</taxon>
        <taxon>Actinopterygii</taxon>
        <taxon>Chondrostei</taxon>
        <taxon>Acipenseriformes</taxon>
        <taxon>Acipenseridae</taxon>
        <taxon>Huso</taxon>
    </lineage>
</organism>
<evidence type="ECO:0000259" key="2">
    <source>
        <dbReference type="Pfam" id="PF23387"/>
    </source>
</evidence>
<dbReference type="Proteomes" id="UP001369086">
    <property type="component" value="Unassembled WGS sequence"/>
</dbReference>
<keyword evidence="1" id="KW-0853">WD repeat</keyword>
<dbReference type="InterPro" id="IPR056157">
    <property type="entry name" value="TPR_IFT80_172_dom"/>
</dbReference>
<keyword evidence="4" id="KW-1185">Reference proteome</keyword>
<feature type="domain" description="IFT80/172/WDR35 TPR" evidence="2">
    <location>
        <begin position="1"/>
        <end position="129"/>
    </location>
</feature>
<protein>
    <submittedName>
        <fullName evidence="3">Intraflagellar transport protein 80-like protein</fullName>
    </submittedName>
</protein>
<dbReference type="PANTHER" id="PTHR24098">
    <property type="entry name" value="OUTER SEGMENT 5"/>
    <property type="match status" value="1"/>
</dbReference>